<sequence length="188" mass="19931">MDRRLGVALLAAGSSKRFGKADKLAADYRGRMLAQYAALAIPVERFEKAWVVSSAPDHPCEPTWRDSGFSPLLNPDATYGMGTSVALAARAAIEASLDGLLIALADMPLVPRSHFEALIQSCEGPERLAVSALGKVRMPPAIFGSAHFSRLGDTAGDRGARELLGQGVIVECPAAWLKDIDTINDLSG</sequence>
<dbReference type="Pfam" id="PF12804">
    <property type="entry name" value="NTP_transf_3"/>
    <property type="match status" value="1"/>
</dbReference>
<dbReference type="RefSeq" id="WP_081853291.1">
    <property type="nucleotide sequence ID" value="NZ_JMIW01000003.1"/>
</dbReference>
<reference evidence="3 4" key="1">
    <citation type="submission" date="2014-04" db="EMBL/GenBank/DDBJ databases">
        <title>A comprehensive comparison of genomes of Erythrobacter spp. strains.</title>
        <authorList>
            <person name="Zheng Q."/>
        </authorList>
    </citation>
    <scope>NUCLEOTIDE SEQUENCE [LARGE SCALE GENOMIC DNA]</scope>
    <source>
        <strain evidence="3 4">DSM 6997</strain>
    </source>
</reference>
<dbReference type="SUPFAM" id="SSF53448">
    <property type="entry name" value="Nucleotide-diphospho-sugar transferases"/>
    <property type="match status" value="1"/>
</dbReference>
<comment type="caution">
    <text evidence="3">The sequence shown here is derived from an EMBL/GenBank/DDBJ whole genome shotgun (WGS) entry which is preliminary data.</text>
</comment>
<accession>A0A074ME59</accession>
<proteinExistence type="predicted"/>
<dbReference type="Proteomes" id="UP000027647">
    <property type="component" value="Unassembled WGS sequence"/>
</dbReference>
<feature type="domain" description="MobA-like NTP transferase" evidence="2">
    <location>
        <begin position="8"/>
        <end position="166"/>
    </location>
</feature>
<organism evidence="3 4">
    <name type="scientific">Erythrobacter longus</name>
    <dbReference type="NCBI Taxonomy" id="1044"/>
    <lineage>
        <taxon>Bacteria</taxon>
        <taxon>Pseudomonadati</taxon>
        <taxon>Pseudomonadota</taxon>
        <taxon>Alphaproteobacteria</taxon>
        <taxon>Sphingomonadales</taxon>
        <taxon>Erythrobacteraceae</taxon>
        <taxon>Erythrobacter/Porphyrobacter group</taxon>
        <taxon>Erythrobacter</taxon>
    </lineage>
</organism>
<dbReference type="STRING" id="1044.EH31_08555"/>
<dbReference type="OrthoDB" id="9779263at2"/>
<dbReference type="PANTHER" id="PTHR43777">
    <property type="entry name" value="MOLYBDENUM COFACTOR CYTIDYLYLTRANSFERASE"/>
    <property type="match status" value="1"/>
</dbReference>
<gene>
    <name evidence="3" type="ORF">EH31_08555</name>
</gene>
<evidence type="ECO:0000313" key="3">
    <source>
        <dbReference type="EMBL" id="KEO90133.1"/>
    </source>
</evidence>
<dbReference type="InterPro" id="IPR025877">
    <property type="entry name" value="MobA-like_NTP_Trfase"/>
</dbReference>
<evidence type="ECO:0000313" key="4">
    <source>
        <dbReference type="Proteomes" id="UP000027647"/>
    </source>
</evidence>
<dbReference type="EMBL" id="JMIW01000003">
    <property type="protein sequence ID" value="KEO90133.1"/>
    <property type="molecule type" value="Genomic_DNA"/>
</dbReference>
<evidence type="ECO:0000256" key="1">
    <source>
        <dbReference type="ARBA" id="ARBA00022842"/>
    </source>
</evidence>
<keyword evidence="1" id="KW-0460">Magnesium</keyword>
<keyword evidence="4" id="KW-1185">Reference proteome</keyword>
<name>A0A074ME59_ERYLO</name>
<dbReference type="eggNOG" id="COG2068">
    <property type="taxonomic scope" value="Bacteria"/>
</dbReference>
<protein>
    <recommendedName>
        <fullName evidence="2">MobA-like NTP transferase domain-containing protein</fullName>
    </recommendedName>
</protein>
<dbReference type="Gene3D" id="3.90.550.10">
    <property type="entry name" value="Spore Coat Polysaccharide Biosynthesis Protein SpsA, Chain A"/>
    <property type="match status" value="1"/>
</dbReference>
<dbReference type="InterPro" id="IPR029044">
    <property type="entry name" value="Nucleotide-diphossugar_trans"/>
</dbReference>
<dbReference type="PANTHER" id="PTHR43777:SF1">
    <property type="entry name" value="MOLYBDENUM COFACTOR CYTIDYLYLTRANSFERASE"/>
    <property type="match status" value="1"/>
</dbReference>
<dbReference type="GO" id="GO:0016779">
    <property type="term" value="F:nucleotidyltransferase activity"/>
    <property type="evidence" value="ECO:0007669"/>
    <property type="project" value="UniProtKB-ARBA"/>
</dbReference>
<dbReference type="CDD" id="cd04182">
    <property type="entry name" value="GT_2_like_f"/>
    <property type="match status" value="1"/>
</dbReference>
<dbReference type="AlphaFoldDB" id="A0A074ME59"/>
<evidence type="ECO:0000259" key="2">
    <source>
        <dbReference type="Pfam" id="PF12804"/>
    </source>
</evidence>